<dbReference type="EMBL" id="BSYO01000004">
    <property type="protein sequence ID" value="GMH03554.1"/>
    <property type="molecule type" value="Genomic_DNA"/>
</dbReference>
<accession>A0AAD3XG99</accession>
<gene>
    <name evidence="1" type="ORF">Nepgr_005393</name>
</gene>
<keyword evidence="2" id="KW-1185">Reference proteome</keyword>
<name>A0AAD3XG99_NEPGR</name>
<evidence type="ECO:0000313" key="2">
    <source>
        <dbReference type="Proteomes" id="UP001279734"/>
    </source>
</evidence>
<comment type="caution">
    <text evidence="1">The sequence shown here is derived from an EMBL/GenBank/DDBJ whole genome shotgun (WGS) entry which is preliminary data.</text>
</comment>
<organism evidence="1 2">
    <name type="scientific">Nepenthes gracilis</name>
    <name type="common">Slender pitcher plant</name>
    <dbReference type="NCBI Taxonomy" id="150966"/>
    <lineage>
        <taxon>Eukaryota</taxon>
        <taxon>Viridiplantae</taxon>
        <taxon>Streptophyta</taxon>
        <taxon>Embryophyta</taxon>
        <taxon>Tracheophyta</taxon>
        <taxon>Spermatophyta</taxon>
        <taxon>Magnoliopsida</taxon>
        <taxon>eudicotyledons</taxon>
        <taxon>Gunneridae</taxon>
        <taxon>Pentapetalae</taxon>
        <taxon>Caryophyllales</taxon>
        <taxon>Nepenthaceae</taxon>
        <taxon>Nepenthes</taxon>
    </lineage>
</organism>
<evidence type="ECO:0000313" key="1">
    <source>
        <dbReference type="EMBL" id="GMH03554.1"/>
    </source>
</evidence>
<reference evidence="1" key="1">
    <citation type="submission" date="2023-05" db="EMBL/GenBank/DDBJ databases">
        <title>Nepenthes gracilis genome sequencing.</title>
        <authorList>
            <person name="Fukushima K."/>
        </authorList>
    </citation>
    <scope>NUCLEOTIDE SEQUENCE</scope>
    <source>
        <strain evidence="1">SING2019-196</strain>
    </source>
</reference>
<sequence length="125" mass="13962">MKLPMGFVCSPATAMQQLVCLVRQKMIPSCCWSAAEPEADGIDILGADGQFPLLFPRVWHADWHSVSLDSGWNGSWDHFVCCFIAYGDEDGVIVNCCAIARYLQRLYTELVHVGLFHENSAECFC</sequence>
<proteinExistence type="predicted"/>
<dbReference type="AlphaFoldDB" id="A0AAD3XG99"/>
<protein>
    <submittedName>
        <fullName evidence="1">Uncharacterized protein</fullName>
    </submittedName>
</protein>
<dbReference type="Proteomes" id="UP001279734">
    <property type="component" value="Unassembled WGS sequence"/>
</dbReference>